<dbReference type="EMBL" id="SNRW01000304">
    <property type="protein sequence ID" value="KAA6401970.1"/>
    <property type="molecule type" value="Genomic_DNA"/>
</dbReference>
<comment type="caution">
    <text evidence="1">The sequence shown here is derived from an EMBL/GenBank/DDBJ whole genome shotgun (WGS) entry which is preliminary data.</text>
</comment>
<evidence type="ECO:0000313" key="2">
    <source>
        <dbReference type="Proteomes" id="UP000324800"/>
    </source>
</evidence>
<accession>A0A5J4X416</accession>
<proteinExistence type="predicted"/>
<sequence>MRYCIAKFKTNDSKQTVLIKTESKAIQFRRTVLSLSEAGQKTESSQRTALFQSVKELQECLLGDHMNRIIVGYLSWLYLQLMNTYGVYREMEFVAWVTRASSSHLRYTGYIYCDSVSFGMSYSVSRNAHILVYEARIVVCYRKFLTSAASAKNSELPLFLYYRFHQTAKQHQNFTCLLAYVDLTFLLFHEVILDSSERFVIATRTQLGLYLAQRKQTFYHNRKACGHIFITLAAFCARLFVPEITAHKGLGVTLELQTGHTLVQHGEWSKGQKHWTCNNNQMIAMFLYQIRYGQIFKDLLIISILIKTEISTVLGVVSDVKLSINGYSGGEQDE</sequence>
<evidence type="ECO:0000313" key="1">
    <source>
        <dbReference type="EMBL" id="KAA6401970.1"/>
    </source>
</evidence>
<dbReference type="AlphaFoldDB" id="A0A5J4X416"/>
<protein>
    <submittedName>
        <fullName evidence="1">Uncharacterized protein</fullName>
    </submittedName>
</protein>
<name>A0A5J4X416_9EUKA</name>
<dbReference type="Proteomes" id="UP000324800">
    <property type="component" value="Unassembled WGS sequence"/>
</dbReference>
<organism evidence="1 2">
    <name type="scientific">Streblomastix strix</name>
    <dbReference type="NCBI Taxonomy" id="222440"/>
    <lineage>
        <taxon>Eukaryota</taxon>
        <taxon>Metamonada</taxon>
        <taxon>Preaxostyla</taxon>
        <taxon>Oxymonadida</taxon>
        <taxon>Streblomastigidae</taxon>
        <taxon>Streblomastix</taxon>
    </lineage>
</organism>
<dbReference type="OrthoDB" id="6083831at2759"/>
<gene>
    <name evidence="1" type="ORF">EZS28_002499</name>
</gene>
<reference evidence="1 2" key="1">
    <citation type="submission" date="2019-03" db="EMBL/GenBank/DDBJ databases">
        <title>Single cell metagenomics reveals metabolic interactions within the superorganism composed of flagellate Streblomastix strix and complex community of Bacteroidetes bacteria on its surface.</title>
        <authorList>
            <person name="Treitli S.C."/>
            <person name="Kolisko M."/>
            <person name="Husnik F."/>
            <person name="Keeling P."/>
            <person name="Hampl V."/>
        </authorList>
    </citation>
    <scope>NUCLEOTIDE SEQUENCE [LARGE SCALE GENOMIC DNA]</scope>
    <source>
        <strain evidence="1">ST1C</strain>
    </source>
</reference>